<evidence type="ECO:0000259" key="3">
    <source>
        <dbReference type="PROSITE" id="PS50405"/>
    </source>
</evidence>
<dbReference type="InterPro" id="IPR036282">
    <property type="entry name" value="Glutathione-S-Trfase_C_sf"/>
</dbReference>
<keyword evidence="5" id="KW-1185">Reference proteome</keyword>
<sequence length="232" mass="26438">MSALKPITVYAHSAGPNPFKVTIVLEELAVPYTKIVVDDPKEGWFVAINPNGRVPAIKDPNSDIVLWESGAIVEYLVETYDNDGKLCGTSPSNKWEIKQYLHFQMSGQGPYYGQAMWFNKCPQDIPLAKERYVGEIIRVIGVLDNILEGKKYLVDGKLTYADLAFVPWNRVIGQHPAFETSLWKKHDIVRRYPNFSAWYERLNNLPSVQAAYKVIHDIEDPSRLKNFEVPVL</sequence>
<dbReference type="InterPro" id="IPR040079">
    <property type="entry name" value="Glutathione_S-Trfase"/>
</dbReference>
<evidence type="ECO:0000313" key="5">
    <source>
        <dbReference type="Proteomes" id="UP000037904"/>
    </source>
</evidence>
<feature type="domain" description="GST C-terminal" evidence="3">
    <location>
        <begin position="90"/>
        <end position="224"/>
    </location>
</feature>
<comment type="caution">
    <text evidence="4">The sequence shown here is derived from an EMBL/GenBank/DDBJ whole genome shotgun (WGS) entry which is preliminary data.</text>
</comment>
<dbReference type="SUPFAM" id="SSF47616">
    <property type="entry name" value="GST C-terminal domain-like"/>
    <property type="match status" value="1"/>
</dbReference>
<dbReference type="OrthoDB" id="422574at2759"/>
<dbReference type="Gene3D" id="1.20.1050.130">
    <property type="match status" value="1"/>
</dbReference>
<accession>A0A0M9EQP2</accession>
<gene>
    <name evidence="4" type="ORF">FLAG1_09300</name>
</gene>
<dbReference type="InterPro" id="IPR010987">
    <property type="entry name" value="Glutathione-S-Trfase_C-like"/>
</dbReference>
<feature type="domain" description="GST N-terminal" evidence="2">
    <location>
        <begin position="5"/>
        <end position="84"/>
    </location>
</feature>
<dbReference type="SFLD" id="SFLDG00358">
    <property type="entry name" value="Main_(cytGST)"/>
    <property type="match status" value="1"/>
</dbReference>
<dbReference type="EMBL" id="JXCE01000347">
    <property type="protein sequence ID" value="KPA37883.1"/>
    <property type="molecule type" value="Genomic_DNA"/>
</dbReference>
<name>A0A0M9EQP2_FUSLA</name>
<dbReference type="InterPro" id="IPR004045">
    <property type="entry name" value="Glutathione_S-Trfase_N"/>
</dbReference>
<dbReference type="Proteomes" id="UP000037904">
    <property type="component" value="Unassembled WGS sequence"/>
</dbReference>
<proteinExistence type="inferred from homology"/>
<dbReference type="GO" id="GO:0016740">
    <property type="term" value="F:transferase activity"/>
    <property type="evidence" value="ECO:0007669"/>
    <property type="project" value="UniProtKB-KW"/>
</dbReference>
<comment type="similarity">
    <text evidence="1">Belongs to the GST superfamily.</text>
</comment>
<dbReference type="SFLD" id="SFLDS00019">
    <property type="entry name" value="Glutathione_Transferase_(cytos"/>
    <property type="match status" value="1"/>
</dbReference>
<dbReference type="PANTHER" id="PTHR44051:SF3">
    <property type="entry name" value="TRANSCRIPTIONAL REGULATOR URE2"/>
    <property type="match status" value="1"/>
</dbReference>
<dbReference type="InterPro" id="IPR036249">
    <property type="entry name" value="Thioredoxin-like_sf"/>
</dbReference>
<dbReference type="PROSITE" id="PS50404">
    <property type="entry name" value="GST_NTER"/>
    <property type="match status" value="1"/>
</dbReference>
<evidence type="ECO:0000259" key="2">
    <source>
        <dbReference type="PROSITE" id="PS50404"/>
    </source>
</evidence>
<dbReference type="SFLD" id="SFLDG01151">
    <property type="entry name" value="Main.2:_Nu-like"/>
    <property type="match status" value="1"/>
</dbReference>
<protein>
    <submittedName>
        <fullName evidence="4">Glutathione s-transferase ii</fullName>
    </submittedName>
</protein>
<evidence type="ECO:0000313" key="4">
    <source>
        <dbReference type="EMBL" id="KPA37883.1"/>
    </source>
</evidence>
<reference evidence="4 5" key="1">
    <citation type="submission" date="2015-04" db="EMBL/GenBank/DDBJ databases">
        <title>The draft genome sequence of Fusarium langsethiae, a T-2/HT-2 mycotoxin producer.</title>
        <authorList>
            <person name="Lysoe E."/>
            <person name="Divon H.H."/>
            <person name="Terzi V."/>
            <person name="Orru L."/>
            <person name="Lamontanara A."/>
            <person name="Kolseth A.-K."/>
            <person name="Frandsen R.J."/>
            <person name="Nielsen K."/>
            <person name="Thrane U."/>
        </authorList>
    </citation>
    <scope>NUCLEOTIDE SEQUENCE [LARGE SCALE GENOMIC DNA]</scope>
    <source>
        <strain evidence="4 5">Fl201059</strain>
    </source>
</reference>
<dbReference type="InterPro" id="IPR004046">
    <property type="entry name" value="GST_C"/>
</dbReference>
<dbReference type="Pfam" id="PF13409">
    <property type="entry name" value="GST_N_2"/>
    <property type="match status" value="1"/>
</dbReference>
<organism evidence="4 5">
    <name type="scientific">Fusarium langsethiae</name>
    <dbReference type="NCBI Taxonomy" id="179993"/>
    <lineage>
        <taxon>Eukaryota</taxon>
        <taxon>Fungi</taxon>
        <taxon>Dikarya</taxon>
        <taxon>Ascomycota</taxon>
        <taxon>Pezizomycotina</taxon>
        <taxon>Sordariomycetes</taxon>
        <taxon>Hypocreomycetidae</taxon>
        <taxon>Hypocreales</taxon>
        <taxon>Nectriaceae</taxon>
        <taxon>Fusarium</taxon>
    </lineage>
</organism>
<dbReference type="SUPFAM" id="SSF52833">
    <property type="entry name" value="Thioredoxin-like"/>
    <property type="match status" value="1"/>
</dbReference>
<dbReference type="PANTHER" id="PTHR44051">
    <property type="entry name" value="GLUTATHIONE S-TRANSFERASE-RELATED"/>
    <property type="match status" value="1"/>
</dbReference>
<dbReference type="AlphaFoldDB" id="A0A0M9EQP2"/>
<dbReference type="Pfam" id="PF00043">
    <property type="entry name" value="GST_C"/>
    <property type="match status" value="1"/>
</dbReference>
<keyword evidence="4" id="KW-0808">Transferase</keyword>
<dbReference type="PROSITE" id="PS50405">
    <property type="entry name" value="GST_CTER"/>
    <property type="match status" value="1"/>
</dbReference>
<evidence type="ECO:0000256" key="1">
    <source>
        <dbReference type="ARBA" id="ARBA00007409"/>
    </source>
</evidence>
<dbReference type="CDD" id="cd03048">
    <property type="entry name" value="GST_N_Ure2p_like"/>
    <property type="match status" value="1"/>
</dbReference>